<dbReference type="Proteomes" id="UP001500954">
    <property type="component" value="Unassembled WGS sequence"/>
</dbReference>
<comment type="caution">
    <text evidence="1">The sequence shown here is derived from an EMBL/GenBank/DDBJ whole genome shotgun (WGS) entry which is preliminary data.</text>
</comment>
<evidence type="ECO:0000313" key="1">
    <source>
        <dbReference type="EMBL" id="GAA3566432.1"/>
    </source>
</evidence>
<sequence length="75" mass="8787">MFLKGYIMGSSEEILSKISKLTREIETNYPGLYKYLDENPMTIPNEAHPNIDADSMDEYLDTLERLLRDYKGEHE</sequence>
<name>A0ABP6XL37_9FLAO</name>
<reference evidence="2" key="1">
    <citation type="journal article" date="2019" name="Int. J. Syst. Evol. Microbiol.">
        <title>The Global Catalogue of Microorganisms (GCM) 10K type strain sequencing project: providing services to taxonomists for standard genome sequencing and annotation.</title>
        <authorList>
            <consortium name="The Broad Institute Genomics Platform"/>
            <consortium name="The Broad Institute Genome Sequencing Center for Infectious Disease"/>
            <person name="Wu L."/>
            <person name="Ma J."/>
        </authorList>
    </citation>
    <scope>NUCLEOTIDE SEQUENCE [LARGE SCALE GENOMIC DNA]</scope>
    <source>
        <strain evidence="2">JCM 17111</strain>
    </source>
</reference>
<gene>
    <name evidence="1" type="ORF">GCM10022395_15970</name>
</gene>
<organism evidence="1 2">
    <name type="scientific">Snuella lapsa</name>
    <dbReference type="NCBI Taxonomy" id="870481"/>
    <lineage>
        <taxon>Bacteria</taxon>
        <taxon>Pseudomonadati</taxon>
        <taxon>Bacteroidota</taxon>
        <taxon>Flavobacteriia</taxon>
        <taxon>Flavobacteriales</taxon>
        <taxon>Flavobacteriaceae</taxon>
        <taxon>Snuella</taxon>
    </lineage>
</organism>
<evidence type="ECO:0000313" key="2">
    <source>
        <dbReference type="Proteomes" id="UP001500954"/>
    </source>
</evidence>
<protein>
    <submittedName>
        <fullName evidence="1">Uncharacterized protein</fullName>
    </submittedName>
</protein>
<accession>A0ABP6XL37</accession>
<keyword evidence="2" id="KW-1185">Reference proteome</keyword>
<dbReference type="EMBL" id="BAABCY010000036">
    <property type="protein sequence ID" value="GAA3566432.1"/>
    <property type="molecule type" value="Genomic_DNA"/>
</dbReference>
<proteinExistence type="predicted"/>